<dbReference type="OrthoDB" id="2020598at2759"/>
<name>A0A8X7WJR8_BRACI</name>
<gene>
    <name evidence="4" type="ORF">Bca52824_001857</name>
</gene>
<evidence type="ECO:0000256" key="3">
    <source>
        <dbReference type="SAM" id="MobiDB-lite"/>
    </source>
</evidence>
<evidence type="ECO:0000256" key="2">
    <source>
        <dbReference type="SAM" id="Coils"/>
    </source>
</evidence>
<dbReference type="AlphaFoldDB" id="A0A8X7WJR8"/>
<evidence type="ECO:0000256" key="1">
    <source>
        <dbReference type="ARBA" id="ARBA00023054"/>
    </source>
</evidence>
<dbReference type="PANTHER" id="PTHR31342:SF32">
    <property type="entry name" value="HYDROXYPROLINE-RICH GLYCOPROTEIN FAMILY PROTEIN"/>
    <property type="match status" value="1"/>
</dbReference>
<sequence length="835" mass="93618">MSSGRLCGFTPITFCRKLTRLQVARGLALKKLIKGKHDFRRASTSKNNLEEKRSKKIKSSASQTPSVAEASPKSFKSPKQVAASGSAVSPLSVKNKPNTPRHNDLEGSSPKCTANFILMVELRKNIFSFRDMIDLPSLDGSLSVTEIITHTMKDLQKLSPEIVTINQSFDMEGAEMDKMLIFFYEDLRAIGDSWIMDSDWIYRSKYRNSGVGKNKSDRLVEHVLAALDGLIKMTKERFGMMDLDSDGRKSFKGVPSEARRSFRRSVSYSESNNSFFPSPLTPRSVIHGTMMSSSSSTSPSLWNLRAQALDKLSPLDLKQLAMRILSRRDSDSLQDLDLKNIIEEEQEESEKLGEDDEDNDSSVSETEHGSETEDHIKSSETEHVSETEHHIKGYETEHEVEEEHHIESSGTEHLTEGEHHNQGSETEHEDHSEPTSSETDSTESFQEAISVTKLAPPSPPPPPPSPPPPSPSPSFLNKKATPLSQPPPPPPPSSPQPGRKTLSPPPPPPPSTKGDNSPTTPAPPAPPGSGRTLRGKRTTSKLRRSAQIANLYWVLKGKLEGRGVEGKPSKASKGQNNVPEKSPVKGARSGMADALAEMTKRSSYFQQIEEDVQKYAKSIEELKSSIQKFQTKDMKELLEFHTKVESVLEKLTDETQVLARFEGFPEKKLEAIRTAGAVYKKLDGILVELKNWKIEPPLNDLLDKIERYFNKFKGEIETVERTKDEEAKMFQRHNINIDFEVLVQVKETMVDVSSNCMELALKERREANEEAKNSEESKMNHVKEERAKRLWRAFQFAFKVYTFAGGHDERADHLTRQLAHEIQTDPDQTDSSNMS</sequence>
<feature type="compositionally biased region" description="Pro residues" evidence="3">
    <location>
        <begin position="484"/>
        <end position="495"/>
    </location>
</feature>
<proteinExistence type="predicted"/>
<dbReference type="InterPro" id="IPR040265">
    <property type="entry name" value="CHUP1/IPGA1-like"/>
</dbReference>
<keyword evidence="5" id="KW-1185">Reference proteome</keyword>
<feature type="compositionally biased region" description="Low complexity" evidence="3">
    <location>
        <begin position="434"/>
        <end position="444"/>
    </location>
</feature>
<evidence type="ECO:0000313" key="4">
    <source>
        <dbReference type="EMBL" id="KAG2330677.1"/>
    </source>
</evidence>
<feature type="coiled-coil region" evidence="2">
    <location>
        <begin position="757"/>
        <end position="785"/>
    </location>
</feature>
<evidence type="ECO:0008006" key="6">
    <source>
        <dbReference type="Google" id="ProtNLM"/>
    </source>
</evidence>
<keyword evidence="1 2" id="KW-0175">Coiled coil</keyword>
<feature type="region of interest" description="Disordered" evidence="3">
    <location>
        <begin position="40"/>
        <end position="107"/>
    </location>
</feature>
<organism evidence="4 5">
    <name type="scientific">Brassica carinata</name>
    <name type="common">Ethiopian mustard</name>
    <name type="synonym">Abyssinian cabbage</name>
    <dbReference type="NCBI Taxonomy" id="52824"/>
    <lineage>
        <taxon>Eukaryota</taxon>
        <taxon>Viridiplantae</taxon>
        <taxon>Streptophyta</taxon>
        <taxon>Embryophyta</taxon>
        <taxon>Tracheophyta</taxon>
        <taxon>Spermatophyta</taxon>
        <taxon>Magnoliopsida</taxon>
        <taxon>eudicotyledons</taxon>
        <taxon>Gunneridae</taxon>
        <taxon>Pentapetalae</taxon>
        <taxon>rosids</taxon>
        <taxon>malvids</taxon>
        <taxon>Brassicales</taxon>
        <taxon>Brassicaceae</taxon>
        <taxon>Brassiceae</taxon>
        <taxon>Brassica</taxon>
    </lineage>
</organism>
<feature type="compositionally biased region" description="Acidic residues" evidence="3">
    <location>
        <begin position="346"/>
        <end position="360"/>
    </location>
</feature>
<feature type="region of interest" description="Disordered" evidence="3">
    <location>
        <begin position="561"/>
        <end position="587"/>
    </location>
</feature>
<feature type="compositionally biased region" description="Basic and acidic residues" evidence="3">
    <location>
        <begin position="365"/>
        <end position="407"/>
    </location>
</feature>
<protein>
    <recommendedName>
        <fullName evidence="6">Hydroxyproline-rich glycoprotein family protein</fullName>
    </recommendedName>
</protein>
<feature type="compositionally biased region" description="Basic residues" evidence="3">
    <location>
        <begin position="533"/>
        <end position="544"/>
    </location>
</feature>
<feature type="region of interest" description="Disordered" evidence="3">
    <location>
        <begin position="346"/>
        <end position="547"/>
    </location>
</feature>
<feature type="compositionally biased region" description="Pro residues" evidence="3">
    <location>
        <begin position="456"/>
        <end position="472"/>
    </location>
</feature>
<comment type="caution">
    <text evidence="4">The sequence shown here is derived from an EMBL/GenBank/DDBJ whole genome shotgun (WGS) entry which is preliminary data.</text>
</comment>
<accession>A0A8X7WJR8</accession>
<dbReference type="PANTHER" id="PTHR31342">
    <property type="entry name" value="PROTEIN CHUP1, CHLOROPLASTIC"/>
    <property type="match status" value="1"/>
</dbReference>
<dbReference type="EMBL" id="JAAMPC010000001">
    <property type="protein sequence ID" value="KAG2330677.1"/>
    <property type="molecule type" value="Genomic_DNA"/>
</dbReference>
<reference evidence="4 5" key="1">
    <citation type="submission" date="2020-02" db="EMBL/GenBank/DDBJ databases">
        <authorList>
            <person name="Ma Q."/>
            <person name="Huang Y."/>
            <person name="Song X."/>
            <person name="Pei D."/>
        </authorList>
    </citation>
    <scope>NUCLEOTIDE SEQUENCE [LARGE SCALE GENOMIC DNA]</scope>
    <source>
        <strain evidence="4">Sxm20200214</strain>
        <tissue evidence="4">Leaf</tissue>
    </source>
</reference>
<evidence type="ECO:0000313" key="5">
    <source>
        <dbReference type="Proteomes" id="UP000886595"/>
    </source>
</evidence>
<feature type="coiled-coil region" evidence="2">
    <location>
        <begin position="605"/>
        <end position="632"/>
    </location>
</feature>
<feature type="compositionally biased region" description="Basic and acidic residues" evidence="3">
    <location>
        <begin position="413"/>
        <end position="433"/>
    </location>
</feature>
<dbReference type="Proteomes" id="UP000886595">
    <property type="component" value="Unassembled WGS sequence"/>
</dbReference>